<dbReference type="CDD" id="cd14014">
    <property type="entry name" value="STKc_PknB_like"/>
    <property type="match status" value="1"/>
</dbReference>
<dbReference type="FunFam" id="3.30.200.20:FF:000035">
    <property type="entry name" value="Serine/threonine protein kinase Stk1"/>
    <property type="match status" value="1"/>
</dbReference>
<comment type="caution">
    <text evidence="10">The sequence shown here is derived from an EMBL/GenBank/DDBJ whole genome shotgun (WGS) entry which is preliminary data.</text>
</comment>
<evidence type="ECO:0000313" key="10">
    <source>
        <dbReference type="EMBL" id="KGA12826.1"/>
    </source>
</evidence>
<dbReference type="InterPro" id="IPR008271">
    <property type="entry name" value="Ser/Thr_kinase_AS"/>
</dbReference>
<evidence type="ECO:0000256" key="3">
    <source>
        <dbReference type="ARBA" id="ARBA00022737"/>
    </source>
</evidence>
<keyword evidence="7" id="KW-1133">Transmembrane helix</keyword>
<dbReference type="SUPFAM" id="SSF56112">
    <property type="entry name" value="Protein kinase-like (PK-like)"/>
    <property type="match status" value="1"/>
</dbReference>
<dbReference type="CDD" id="cd06577">
    <property type="entry name" value="PASTA_pknB"/>
    <property type="match status" value="2"/>
</dbReference>
<sequence>MSDQERVLAGRYQVGEIIGRGGMADVFEGVDLRLGRKIAIKLLKSDLANDENFESRFAQEAQASAKMAHPTIVRIYDAGEEITTDSNGNVRKTPFIVMEYVKGKLLRDLMHERKLTSSEAVGYAKGVLTALEYSHKAGIIHRDIKASNIMVTDEGQVKVMDFGIARAISDSSATQAHTSGIVGTAQYFSPEQARGEAVDARTDLYSTGVVLYEMLAGRPPFKGDTAVSVAYQHVSEKVTPPSAHNADISPEMDQVVLNALAKDRDERFQTAEEFRDHLLAAANGQALQKKAPLSKTVPVAAQPTQVIESTQTEVIGEIQPEDFFKELGVDVNSNTETSAIRIQNASRSERPAAGVLWGVGSGASVVLIGLIIWLLTLGGTFQPFLPPANSGIPVADVSGALFDDGAQALRDQGLLVLRITEASDEIAAGVIIRTDPPAGTKVPERTTIEIVVSSGKLEATVPLLTGLTEEAARAALESVGLVLGVISPANSASVVKGSVIESVPAANERVPGGSTVNLLVSDGQVQVPNVENLSISDAQRIMQAPEVGFSVVIAQPEACTGTVGTLVATQSIPAGLAPQRSSITLTLNCVATG</sequence>
<dbReference type="GO" id="GO:0005524">
    <property type="term" value="F:ATP binding"/>
    <property type="evidence" value="ECO:0007669"/>
    <property type="project" value="UniProtKB-KW"/>
</dbReference>
<dbReference type="NCBIfam" id="NF033483">
    <property type="entry name" value="PknB_PASTA_kin"/>
    <property type="match status" value="1"/>
</dbReference>
<reference evidence="10" key="1">
    <citation type="submission" date="2014-06" db="EMBL/GenBank/DDBJ databases">
        <title>Key roles for freshwater Actinobacteria revealed by deep metagenomic sequencing.</title>
        <authorList>
            <person name="Ghai R."/>
            <person name="Mizuno C.M."/>
            <person name="Picazo A."/>
            <person name="Camacho A."/>
            <person name="Rodriguez-Valera F."/>
        </authorList>
    </citation>
    <scope>NUCLEOTIDE SEQUENCE</scope>
</reference>
<evidence type="ECO:0000259" key="8">
    <source>
        <dbReference type="PROSITE" id="PS50011"/>
    </source>
</evidence>
<dbReference type="AlphaFoldDB" id="A0A094QEV1"/>
<accession>A0A094QEV1</accession>
<evidence type="ECO:0000256" key="2">
    <source>
        <dbReference type="ARBA" id="ARBA00022679"/>
    </source>
</evidence>
<keyword evidence="4" id="KW-0547">Nucleotide-binding</keyword>
<dbReference type="Gene3D" id="1.10.510.10">
    <property type="entry name" value="Transferase(Phosphotransferase) domain 1"/>
    <property type="match status" value="1"/>
</dbReference>
<evidence type="ECO:0000256" key="7">
    <source>
        <dbReference type="SAM" id="Phobius"/>
    </source>
</evidence>
<keyword evidence="7" id="KW-0812">Transmembrane</keyword>
<dbReference type="PROSITE" id="PS00107">
    <property type="entry name" value="PROTEIN_KINASE_ATP"/>
    <property type="match status" value="1"/>
</dbReference>
<dbReference type="PROSITE" id="PS51178">
    <property type="entry name" value="PASTA"/>
    <property type="match status" value="2"/>
</dbReference>
<feature type="transmembrane region" description="Helical" evidence="7">
    <location>
        <begin position="354"/>
        <end position="375"/>
    </location>
</feature>
<feature type="domain" description="PASTA" evidence="9">
    <location>
        <begin position="455"/>
        <end position="522"/>
    </location>
</feature>
<dbReference type="Gene3D" id="3.30.200.20">
    <property type="entry name" value="Phosphorylase Kinase, domain 1"/>
    <property type="match status" value="1"/>
</dbReference>
<keyword evidence="2" id="KW-0808">Transferase</keyword>
<evidence type="ECO:0000256" key="1">
    <source>
        <dbReference type="ARBA" id="ARBA00022527"/>
    </source>
</evidence>
<name>A0A094QEV1_9ZZZZ</name>
<keyword evidence="3" id="KW-0677">Repeat</keyword>
<dbReference type="PROSITE" id="PS50011">
    <property type="entry name" value="PROTEIN_KINASE_DOM"/>
    <property type="match status" value="1"/>
</dbReference>
<dbReference type="Gene3D" id="3.30.10.20">
    <property type="match status" value="2"/>
</dbReference>
<dbReference type="InterPro" id="IPR000719">
    <property type="entry name" value="Prot_kinase_dom"/>
</dbReference>
<gene>
    <name evidence="10" type="ORF">GM51_21185</name>
</gene>
<proteinExistence type="predicted"/>
<organism evidence="10">
    <name type="scientific">freshwater metagenome</name>
    <dbReference type="NCBI Taxonomy" id="449393"/>
    <lineage>
        <taxon>unclassified sequences</taxon>
        <taxon>metagenomes</taxon>
        <taxon>ecological metagenomes</taxon>
    </lineage>
</organism>
<protein>
    <submittedName>
        <fullName evidence="10">Non-specific serine/threonine protein kinase</fullName>
    </submittedName>
</protein>
<dbReference type="InterPro" id="IPR017441">
    <property type="entry name" value="Protein_kinase_ATP_BS"/>
</dbReference>
<evidence type="ECO:0000259" key="9">
    <source>
        <dbReference type="PROSITE" id="PS51178"/>
    </source>
</evidence>
<keyword evidence="7" id="KW-0472">Membrane</keyword>
<evidence type="ECO:0000256" key="4">
    <source>
        <dbReference type="ARBA" id="ARBA00022741"/>
    </source>
</evidence>
<dbReference type="InterPro" id="IPR011009">
    <property type="entry name" value="Kinase-like_dom_sf"/>
</dbReference>
<dbReference type="PROSITE" id="PS00108">
    <property type="entry name" value="PROTEIN_KINASE_ST"/>
    <property type="match status" value="1"/>
</dbReference>
<dbReference type="GO" id="GO:0004674">
    <property type="term" value="F:protein serine/threonine kinase activity"/>
    <property type="evidence" value="ECO:0007669"/>
    <property type="project" value="UniProtKB-KW"/>
</dbReference>
<dbReference type="SMART" id="SM00220">
    <property type="entry name" value="S_TKc"/>
    <property type="match status" value="1"/>
</dbReference>
<dbReference type="Pfam" id="PF00069">
    <property type="entry name" value="Pkinase"/>
    <property type="match status" value="1"/>
</dbReference>
<feature type="domain" description="PASTA" evidence="9">
    <location>
        <begin position="388"/>
        <end position="454"/>
    </location>
</feature>
<evidence type="ECO:0000256" key="5">
    <source>
        <dbReference type="ARBA" id="ARBA00022777"/>
    </source>
</evidence>
<dbReference type="PANTHER" id="PTHR43289:SF6">
    <property type="entry name" value="SERINE_THREONINE-PROTEIN KINASE NEKL-3"/>
    <property type="match status" value="1"/>
</dbReference>
<dbReference type="FunFam" id="1.10.510.10:FF:000021">
    <property type="entry name" value="Serine/threonine protein kinase"/>
    <property type="match status" value="1"/>
</dbReference>
<dbReference type="EMBL" id="JNSL01000209">
    <property type="protein sequence ID" value="KGA12826.1"/>
    <property type="molecule type" value="Genomic_DNA"/>
</dbReference>
<feature type="domain" description="Protein kinase" evidence="8">
    <location>
        <begin position="12"/>
        <end position="280"/>
    </location>
</feature>
<keyword evidence="5 10" id="KW-0418">Kinase</keyword>
<keyword evidence="1 10" id="KW-0723">Serine/threonine-protein kinase</keyword>
<dbReference type="SMART" id="SM00740">
    <property type="entry name" value="PASTA"/>
    <property type="match status" value="3"/>
</dbReference>
<keyword evidence="6" id="KW-0067">ATP-binding</keyword>
<dbReference type="PANTHER" id="PTHR43289">
    <property type="entry name" value="MITOGEN-ACTIVATED PROTEIN KINASE KINASE KINASE 20-RELATED"/>
    <property type="match status" value="1"/>
</dbReference>
<evidence type="ECO:0000256" key="6">
    <source>
        <dbReference type="ARBA" id="ARBA00022840"/>
    </source>
</evidence>
<dbReference type="InterPro" id="IPR005543">
    <property type="entry name" value="PASTA_dom"/>
</dbReference>
<dbReference type="Pfam" id="PF03793">
    <property type="entry name" value="PASTA"/>
    <property type="match status" value="2"/>
</dbReference>